<reference evidence="2" key="1">
    <citation type="submission" date="2016-11" db="UniProtKB">
        <authorList>
            <consortium name="WormBaseParasite"/>
        </authorList>
    </citation>
    <scope>IDENTIFICATION</scope>
</reference>
<name>A0A1I7T9Q5_9PELO</name>
<organism evidence="1 2">
    <name type="scientific">Caenorhabditis tropicalis</name>
    <dbReference type="NCBI Taxonomy" id="1561998"/>
    <lineage>
        <taxon>Eukaryota</taxon>
        <taxon>Metazoa</taxon>
        <taxon>Ecdysozoa</taxon>
        <taxon>Nematoda</taxon>
        <taxon>Chromadorea</taxon>
        <taxon>Rhabditida</taxon>
        <taxon>Rhabditina</taxon>
        <taxon>Rhabditomorpha</taxon>
        <taxon>Rhabditoidea</taxon>
        <taxon>Rhabditidae</taxon>
        <taxon>Peloderinae</taxon>
        <taxon>Caenorhabditis</taxon>
    </lineage>
</organism>
<dbReference type="Proteomes" id="UP000095282">
    <property type="component" value="Unplaced"/>
</dbReference>
<dbReference type="AlphaFoldDB" id="A0A1I7T9Q5"/>
<protein>
    <submittedName>
        <fullName evidence="2">RGS domain-containing protein</fullName>
    </submittedName>
</protein>
<accession>A0A1I7T9Q5</accession>
<dbReference type="WBParaSite" id="Csp11.Scaffold558.g3806.t1">
    <property type="protein sequence ID" value="Csp11.Scaffold558.g3806.t1"/>
    <property type="gene ID" value="Csp11.Scaffold558.g3806"/>
</dbReference>
<evidence type="ECO:0000313" key="1">
    <source>
        <dbReference type="Proteomes" id="UP000095282"/>
    </source>
</evidence>
<proteinExistence type="predicted"/>
<evidence type="ECO:0000313" key="2">
    <source>
        <dbReference type="WBParaSite" id="Csp11.Scaffold558.g3806.t1"/>
    </source>
</evidence>
<keyword evidence="1" id="KW-1185">Reference proteome</keyword>
<sequence length="440" mass="51051">MELAEGSVELNPRNQIKLRRNSKHAPIHDPRVLKMSLERQQTVVETATAQSSNNEIKTEKRNDAWEKLVDEWKNTFSEFPFLERLWGVTQLDDYKISKINSVIGDPITAVFGENARGNPQEFKELELRRFRKAANIRFEYYVKKLIEKSMKKFNTIFPFWAYLTHDQRLQAEEEFGKKAHLPDLELQRIGVPDIVIGFFRGNQSISERSRELLSRLIANVLFTSEQKNQILNLAFERHPSDEKLFIKKTRSLCQSDCVIRECFKQLSLKPEPQPDYFASPAMKKFIMDVVEQNQGRPPTETGYVFGMPMFAPLNSRDFLEMQQLGISLNKDSITLGLLLRGAYQYWLNQEWLVPNVPEQPFDTLVAVWNFAISNRTLIAEWLKSLRIEQGVAAGKKMPRKRFHTSEDSPLSVGSKLIQELKKKKLMEESTHMVPVKTEVA</sequence>